<dbReference type="Proteomes" id="UP001356427">
    <property type="component" value="Unassembled WGS sequence"/>
</dbReference>
<feature type="compositionally biased region" description="Low complexity" evidence="1">
    <location>
        <begin position="78"/>
        <end position="91"/>
    </location>
</feature>
<evidence type="ECO:0008006" key="5">
    <source>
        <dbReference type="Google" id="ProtNLM"/>
    </source>
</evidence>
<feature type="region of interest" description="Disordered" evidence="1">
    <location>
        <begin position="73"/>
        <end position="100"/>
    </location>
</feature>
<proteinExistence type="predicted"/>
<evidence type="ECO:0000256" key="2">
    <source>
        <dbReference type="SAM" id="Phobius"/>
    </source>
</evidence>
<organism evidence="3 4">
    <name type="scientific">Coregonus suidteri</name>
    <dbReference type="NCBI Taxonomy" id="861788"/>
    <lineage>
        <taxon>Eukaryota</taxon>
        <taxon>Metazoa</taxon>
        <taxon>Chordata</taxon>
        <taxon>Craniata</taxon>
        <taxon>Vertebrata</taxon>
        <taxon>Euteleostomi</taxon>
        <taxon>Actinopterygii</taxon>
        <taxon>Neopterygii</taxon>
        <taxon>Teleostei</taxon>
        <taxon>Protacanthopterygii</taxon>
        <taxon>Salmoniformes</taxon>
        <taxon>Salmonidae</taxon>
        <taxon>Coregoninae</taxon>
        <taxon>Coregonus</taxon>
    </lineage>
</organism>
<evidence type="ECO:0000256" key="1">
    <source>
        <dbReference type="SAM" id="MobiDB-lite"/>
    </source>
</evidence>
<name>A0AAN8LQ65_9TELE</name>
<dbReference type="EMBL" id="JAGTTL010000010">
    <property type="protein sequence ID" value="KAK6316573.1"/>
    <property type="molecule type" value="Genomic_DNA"/>
</dbReference>
<sequence>MLANAGRCPTTQTMMYQPMNHHRRPQWPWKDQNRTLRIMFVAFVVSLLIAAVVWALGEVATMQLKNTSIVPWRDLNNSHSSSSQRQAQDRSPANNSHPIV</sequence>
<keyword evidence="4" id="KW-1185">Reference proteome</keyword>
<keyword evidence="2" id="KW-1133">Transmembrane helix</keyword>
<protein>
    <recommendedName>
        <fullName evidence="5">Transmembrane protein</fullName>
    </recommendedName>
</protein>
<feature type="transmembrane region" description="Helical" evidence="2">
    <location>
        <begin position="36"/>
        <end position="56"/>
    </location>
</feature>
<comment type="caution">
    <text evidence="3">The sequence shown here is derived from an EMBL/GenBank/DDBJ whole genome shotgun (WGS) entry which is preliminary data.</text>
</comment>
<keyword evidence="2" id="KW-0472">Membrane</keyword>
<evidence type="ECO:0000313" key="4">
    <source>
        <dbReference type="Proteomes" id="UP001356427"/>
    </source>
</evidence>
<gene>
    <name evidence="3" type="ORF">J4Q44_G00119730</name>
</gene>
<reference evidence="3 4" key="1">
    <citation type="submission" date="2021-04" db="EMBL/GenBank/DDBJ databases">
        <authorList>
            <person name="De Guttry C."/>
            <person name="Zahm M."/>
            <person name="Klopp C."/>
            <person name="Cabau C."/>
            <person name="Louis A."/>
            <person name="Berthelot C."/>
            <person name="Parey E."/>
            <person name="Roest Crollius H."/>
            <person name="Montfort J."/>
            <person name="Robinson-Rechavi M."/>
            <person name="Bucao C."/>
            <person name="Bouchez O."/>
            <person name="Gislard M."/>
            <person name="Lluch J."/>
            <person name="Milhes M."/>
            <person name="Lampietro C."/>
            <person name="Lopez Roques C."/>
            <person name="Donnadieu C."/>
            <person name="Braasch I."/>
            <person name="Desvignes T."/>
            <person name="Postlethwait J."/>
            <person name="Bobe J."/>
            <person name="Wedekind C."/>
            <person name="Guiguen Y."/>
        </authorList>
    </citation>
    <scope>NUCLEOTIDE SEQUENCE [LARGE SCALE GENOMIC DNA]</scope>
    <source>
        <strain evidence="3">Cs_M1</strain>
        <tissue evidence="3">Blood</tissue>
    </source>
</reference>
<dbReference type="AlphaFoldDB" id="A0AAN8LQ65"/>
<keyword evidence="2" id="KW-0812">Transmembrane</keyword>
<accession>A0AAN8LQ65</accession>
<evidence type="ECO:0000313" key="3">
    <source>
        <dbReference type="EMBL" id="KAK6316573.1"/>
    </source>
</evidence>